<dbReference type="GO" id="GO:0016787">
    <property type="term" value="F:hydrolase activity"/>
    <property type="evidence" value="ECO:0007669"/>
    <property type="project" value="UniProtKB-KW"/>
</dbReference>
<sequence length="260" mass="28076">MTSPLHVHRYGPDGPARILLVHGLTGHGRRWASLADDHLAEFPIVAPDLLGHGRSSWDAPWTIEANVAALAGLLDAEGGAPVVVVGHSFGGAVALNLAAARPDLIDGLVLLDPAVGLDGGWMREIADDMYGSPDYTDREEARQEKVNGSWAEVDAGEVERELDEHLVELPNGRVGWRLEIPAMLSYWSELTRPVPVPRDGTRTTLVRATRTSPPYASDELIESLRAGLGSDFALLEWDCDHMVPLAKPAETAALIRDHAS</sequence>
<evidence type="ECO:0000313" key="2">
    <source>
        <dbReference type="EMBL" id="BBY28714.1"/>
    </source>
</evidence>
<protein>
    <submittedName>
        <fullName evidence="2">Alpha/beta hydrolase</fullName>
    </submittedName>
</protein>
<dbReference type="InterPro" id="IPR050266">
    <property type="entry name" value="AB_hydrolase_sf"/>
</dbReference>
<dbReference type="EMBL" id="AP022588">
    <property type="protein sequence ID" value="BBY28714.1"/>
    <property type="molecule type" value="Genomic_DNA"/>
</dbReference>
<dbReference type="Gene3D" id="3.40.50.1820">
    <property type="entry name" value="alpha/beta hydrolase"/>
    <property type="match status" value="1"/>
</dbReference>
<evidence type="ECO:0000259" key="1">
    <source>
        <dbReference type="Pfam" id="PF12697"/>
    </source>
</evidence>
<dbReference type="AlphaFoldDB" id="A0A7I7QQW8"/>
<feature type="domain" description="AB hydrolase-1" evidence="1">
    <location>
        <begin position="18"/>
        <end position="253"/>
    </location>
</feature>
<keyword evidence="3" id="KW-1185">Reference proteome</keyword>
<dbReference type="SUPFAM" id="SSF53474">
    <property type="entry name" value="alpha/beta-Hydrolases"/>
    <property type="match status" value="1"/>
</dbReference>
<reference evidence="2 3" key="1">
    <citation type="journal article" date="2019" name="Emerg. Microbes Infect.">
        <title>Comprehensive subspecies identification of 175 nontuberculous mycobacteria species based on 7547 genomic profiles.</title>
        <authorList>
            <person name="Matsumoto Y."/>
            <person name="Kinjo T."/>
            <person name="Motooka D."/>
            <person name="Nabeya D."/>
            <person name="Jung N."/>
            <person name="Uechi K."/>
            <person name="Horii T."/>
            <person name="Iida T."/>
            <person name="Fujita J."/>
            <person name="Nakamura S."/>
        </authorList>
    </citation>
    <scope>NUCLEOTIDE SEQUENCE [LARGE SCALE GENOMIC DNA]</scope>
    <source>
        <strain evidence="2 3">JCM 17899</strain>
    </source>
</reference>
<dbReference type="GO" id="GO:0016020">
    <property type="term" value="C:membrane"/>
    <property type="evidence" value="ECO:0007669"/>
    <property type="project" value="TreeGrafter"/>
</dbReference>
<accession>A0A7I7QQW8</accession>
<dbReference type="InterPro" id="IPR000073">
    <property type="entry name" value="AB_hydrolase_1"/>
</dbReference>
<name>A0A7I7QQW8_9MYCO</name>
<organism evidence="2 3">
    <name type="scientific">Mycolicibacterium sediminis</name>
    <dbReference type="NCBI Taxonomy" id="1286180"/>
    <lineage>
        <taxon>Bacteria</taxon>
        <taxon>Bacillati</taxon>
        <taxon>Actinomycetota</taxon>
        <taxon>Actinomycetes</taxon>
        <taxon>Mycobacteriales</taxon>
        <taxon>Mycobacteriaceae</taxon>
        <taxon>Mycolicibacterium</taxon>
    </lineage>
</organism>
<dbReference type="KEGG" id="msei:MSEDJ_28100"/>
<dbReference type="PANTHER" id="PTHR43798:SF33">
    <property type="entry name" value="HYDROLASE, PUTATIVE (AFU_ORTHOLOGUE AFUA_2G14860)-RELATED"/>
    <property type="match status" value="1"/>
</dbReference>
<dbReference type="PRINTS" id="PR00111">
    <property type="entry name" value="ABHYDROLASE"/>
</dbReference>
<dbReference type="Pfam" id="PF12697">
    <property type="entry name" value="Abhydrolase_6"/>
    <property type="match status" value="1"/>
</dbReference>
<dbReference type="PANTHER" id="PTHR43798">
    <property type="entry name" value="MONOACYLGLYCEROL LIPASE"/>
    <property type="match status" value="1"/>
</dbReference>
<dbReference type="Proteomes" id="UP000467193">
    <property type="component" value="Chromosome"/>
</dbReference>
<evidence type="ECO:0000313" key="3">
    <source>
        <dbReference type="Proteomes" id="UP000467193"/>
    </source>
</evidence>
<gene>
    <name evidence="2" type="ORF">MSEDJ_28100</name>
</gene>
<dbReference type="RefSeq" id="WP_163797588.1">
    <property type="nucleotide sequence ID" value="NZ_AP022588.1"/>
</dbReference>
<dbReference type="InterPro" id="IPR029058">
    <property type="entry name" value="AB_hydrolase_fold"/>
</dbReference>
<keyword evidence="2" id="KW-0378">Hydrolase</keyword>
<proteinExistence type="predicted"/>